<comment type="caution">
    <text evidence="10">The sequence shown here is derived from an EMBL/GenBank/DDBJ whole genome shotgun (WGS) entry which is preliminary data.</text>
</comment>
<dbReference type="EMBL" id="JAJVCN010000004">
    <property type="protein sequence ID" value="MCE7010874.1"/>
    <property type="molecule type" value="Genomic_DNA"/>
</dbReference>
<protein>
    <submittedName>
        <fullName evidence="10">IS1380 family transposase</fullName>
    </submittedName>
</protein>
<reference evidence="10 14" key="1">
    <citation type="submission" date="2021-12" db="EMBL/GenBank/DDBJ databases">
        <title>Genome sequence of Kibdelosporangium philippinense ATCC 49844.</title>
        <authorList>
            <person name="Fedorov E.A."/>
            <person name="Omeragic M."/>
            <person name="Shalygina K.F."/>
            <person name="Maclea K.S."/>
        </authorList>
    </citation>
    <scope>NUCLEOTIDE SEQUENCE [LARGE SCALE GENOMIC DNA]</scope>
    <source>
        <strain evidence="10 14">ATCC 49844</strain>
    </source>
</reference>
<organism evidence="10 14">
    <name type="scientific">Kibdelosporangium philippinense</name>
    <dbReference type="NCBI Taxonomy" id="211113"/>
    <lineage>
        <taxon>Bacteria</taxon>
        <taxon>Bacillati</taxon>
        <taxon>Actinomycetota</taxon>
        <taxon>Actinomycetes</taxon>
        <taxon>Pseudonocardiales</taxon>
        <taxon>Pseudonocardiaceae</taxon>
        <taxon>Kibdelosporangium</taxon>
    </lineage>
</organism>
<dbReference type="EMBL" id="JAJVCN010000002">
    <property type="protein sequence ID" value="MCE7007120.1"/>
    <property type="molecule type" value="Genomic_DNA"/>
</dbReference>
<evidence type="ECO:0000313" key="13">
    <source>
        <dbReference type="EMBL" id="MCE7010874.1"/>
    </source>
</evidence>
<dbReference type="EMBL" id="JAJVCN010000001">
    <property type="protein sequence ID" value="MCE7004767.1"/>
    <property type="molecule type" value="Genomic_DNA"/>
</dbReference>
<feature type="domain" description="Transposase DDE" evidence="1">
    <location>
        <begin position="4"/>
        <end position="459"/>
    </location>
</feature>
<dbReference type="EMBL" id="JAJVCN010000001">
    <property type="protein sequence ID" value="MCE7002260.1"/>
    <property type="molecule type" value="Genomic_DNA"/>
</dbReference>
<evidence type="ECO:0000313" key="9">
    <source>
        <dbReference type="EMBL" id="MCE7007120.1"/>
    </source>
</evidence>
<evidence type="ECO:0000313" key="14">
    <source>
        <dbReference type="Proteomes" id="UP001521150"/>
    </source>
</evidence>
<evidence type="ECO:0000313" key="8">
    <source>
        <dbReference type="EMBL" id="MCE7007070.1"/>
    </source>
</evidence>
<evidence type="ECO:0000313" key="2">
    <source>
        <dbReference type="EMBL" id="MCE7002260.1"/>
    </source>
</evidence>
<keyword evidence="14" id="KW-1185">Reference proteome</keyword>
<dbReference type="Proteomes" id="UP001521150">
    <property type="component" value="Unassembled WGS sequence"/>
</dbReference>
<dbReference type="InterPro" id="IPR047960">
    <property type="entry name" value="Transpos_IS1380"/>
</dbReference>
<dbReference type="EMBL" id="JAJVCN010000004">
    <property type="protein sequence ID" value="MCE7010534.1"/>
    <property type="molecule type" value="Genomic_DNA"/>
</dbReference>
<evidence type="ECO:0000313" key="12">
    <source>
        <dbReference type="EMBL" id="MCE7010534.1"/>
    </source>
</evidence>
<name>A0ABS8ZKE8_9PSEU</name>
<dbReference type="EMBL" id="JAJVCN010000002">
    <property type="protein sequence ID" value="MCE7006740.1"/>
    <property type="molecule type" value="Genomic_DNA"/>
</dbReference>
<evidence type="ECO:0000313" key="5">
    <source>
        <dbReference type="EMBL" id="MCE7006383.1"/>
    </source>
</evidence>
<dbReference type="EMBL" id="JAJVCN010000003">
    <property type="protein sequence ID" value="MCE7008437.1"/>
    <property type="molecule type" value="Genomic_DNA"/>
</dbReference>
<evidence type="ECO:0000313" key="11">
    <source>
        <dbReference type="EMBL" id="MCE7008437.1"/>
    </source>
</evidence>
<evidence type="ECO:0000313" key="7">
    <source>
        <dbReference type="EMBL" id="MCE7006740.1"/>
    </source>
</evidence>
<evidence type="ECO:0000259" key="1">
    <source>
        <dbReference type="Pfam" id="PF13701"/>
    </source>
</evidence>
<gene>
    <name evidence="2" type="ORF">LWC34_05370</name>
    <name evidence="3" type="ORF">LWC34_06150</name>
    <name evidence="4" type="ORF">LWC34_18335</name>
    <name evidence="5" type="ORF">LWC34_26635</name>
    <name evidence="6" type="ORF">LWC34_28460</name>
    <name evidence="7" type="ORF">LWC34_28510</name>
    <name evidence="8" type="ORF">LWC34_30210</name>
    <name evidence="9" type="ORF">LWC34_30475</name>
    <name evidence="10" type="ORF">LWC34_36430</name>
    <name evidence="11" type="ORF">LWC34_37330</name>
    <name evidence="12" type="ORF">LWC34_48195</name>
    <name evidence="13" type="ORF">LWC34_49940</name>
</gene>
<dbReference type="EMBL" id="JAJVCN010000001">
    <property type="protein sequence ID" value="MCE7002415.1"/>
    <property type="molecule type" value="Genomic_DNA"/>
</dbReference>
<evidence type="ECO:0000313" key="6">
    <source>
        <dbReference type="EMBL" id="MCE7006730.1"/>
    </source>
</evidence>
<evidence type="ECO:0000313" key="3">
    <source>
        <dbReference type="EMBL" id="MCE7002415.1"/>
    </source>
</evidence>
<dbReference type="EMBL" id="JAJVCN010000002">
    <property type="protein sequence ID" value="MCE7006730.1"/>
    <property type="molecule type" value="Genomic_DNA"/>
</dbReference>
<dbReference type="RefSeq" id="WP_233723285.1">
    <property type="nucleotide sequence ID" value="NZ_JAJVCN010000001.1"/>
</dbReference>
<sequence length="462" mass="50411">MKRIERSRRVKVSADGTGVVSHAGVGMLRELAWDTGLVSGISTALADTYAGRWQHAPGRVFTDLAVAIADGGDCVSHIEVFGDRHEVCGPVASMPTTWRMLDRVDPAHLSRVRAARAAARERAWAAGATPDLTQLLRIDFDATVTISHAETKQNAAKTWKRTFGFHPLLAFLDRPEVSGGEALAGLLRPGNAGSNTAADHVTVLEQALAALPEHARPRPGDPDTVRVVARSDSAGATHAFATACRDRGVWFSFGFPVDARIQAIVDEVPDQCWQSAIESDGGIRDGAWVAEVTGLLDLTAWPEGSRVLLRAERPHPGAQLRFTDVDGHRITAFITDIPERVIPGQNAGLELDHRQHARVEDRIREGKAAGLRNLPCRGWDENVAWLETLLAATDLVCWAKLLGFTGTPELAHAEIATFRNLVLHVAARITRSARQVRLRIDRTWKYADAIAEAWLRIRAAFT</sequence>
<dbReference type="EMBL" id="JAJVCN010000002">
    <property type="protein sequence ID" value="MCE7007070.1"/>
    <property type="molecule type" value="Genomic_DNA"/>
</dbReference>
<accession>A0ABS8ZKE8</accession>
<dbReference type="EMBL" id="JAJVCN010000002">
    <property type="protein sequence ID" value="MCE7006383.1"/>
    <property type="molecule type" value="Genomic_DNA"/>
</dbReference>
<dbReference type="Pfam" id="PF13701">
    <property type="entry name" value="DDE_Tnp_1_4"/>
    <property type="match status" value="1"/>
</dbReference>
<dbReference type="EMBL" id="JAJVCN010000003">
    <property type="protein sequence ID" value="MCE7008264.1"/>
    <property type="molecule type" value="Genomic_DNA"/>
</dbReference>
<dbReference type="InterPro" id="IPR025668">
    <property type="entry name" value="Tnp_DDE_dom"/>
</dbReference>
<dbReference type="NCBIfam" id="NF033539">
    <property type="entry name" value="transpos_IS1380"/>
    <property type="match status" value="1"/>
</dbReference>
<evidence type="ECO:0000313" key="4">
    <source>
        <dbReference type="EMBL" id="MCE7004767.1"/>
    </source>
</evidence>
<evidence type="ECO:0000313" key="10">
    <source>
        <dbReference type="EMBL" id="MCE7008264.1"/>
    </source>
</evidence>
<proteinExistence type="predicted"/>